<sequence>MFHFLQALQRSMSRPQRRHQLRSRHVSCETFETRLVLSAVNAVSLIEESPVDADNTSSASVSNDVAESLAVAEFVTANIFAPQDGAVPPPQENPAFGAGAQQDSNWNPGIFPAGAFDAFWADQPRAGDGPQMDQLRRRHPPFWNSATAAATDSAFENADDAGEQPIPVEADVQPLPPVEQSHDSNSDEASLLLADGFVEIPRSGPPASSFGGLLQDSLNCDDAEGPSKLHTPFFDMSRDNEDSTTDDDDSAINAAMAFFNQQSEGGFVNADLDELQAAVGIAGSHRSANMATSLKAGLGRFNPFEESSHTTMLTAVELRHVAQSDAGQDGEHSVGADAAMASLILGAVGLRGRSLERMMETVQRLGTRLLSFFRFAR</sequence>
<dbReference type="KEGG" id="fmr:Fuma_00355"/>
<name>A0A1P8W9Q1_9PLAN</name>
<reference evidence="1 2" key="1">
    <citation type="journal article" date="2016" name="Front. Microbiol.">
        <title>Fuerstia marisgermanicae gen. nov., sp. nov., an Unusual Member of the Phylum Planctomycetes from the German Wadden Sea.</title>
        <authorList>
            <person name="Kohn T."/>
            <person name="Heuer A."/>
            <person name="Jogler M."/>
            <person name="Vollmers J."/>
            <person name="Boedeker C."/>
            <person name="Bunk B."/>
            <person name="Rast P."/>
            <person name="Borchert D."/>
            <person name="Glockner I."/>
            <person name="Freese H.M."/>
            <person name="Klenk H.P."/>
            <person name="Overmann J."/>
            <person name="Kaster A.K."/>
            <person name="Rohde M."/>
            <person name="Wiegand S."/>
            <person name="Jogler C."/>
        </authorList>
    </citation>
    <scope>NUCLEOTIDE SEQUENCE [LARGE SCALE GENOMIC DNA]</scope>
    <source>
        <strain evidence="1 2">NH11</strain>
    </source>
</reference>
<keyword evidence="2" id="KW-1185">Reference proteome</keyword>
<protein>
    <submittedName>
        <fullName evidence="1">Uncharacterized protein</fullName>
    </submittedName>
</protein>
<proteinExistence type="predicted"/>
<gene>
    <name evidence="1" type="ORF">Fuma_00355</name>
</gene>
<evidence type="ECO:0000313" key="1">
    <source>
        <dbReference type="EMBL" id="APZ90771.1"/>
    </source>
</evidence>
<organism evidence="1 2">
    <name type="scientific">Fuerstiella marisgermanici</name>
    <dbReference type="NCBI Taxonomy" id="1891926"/>
    <lineage>
        <taxon>Bacteria</taxon>
        <taxon>Pseudomonadati</taxon>
        <taxon>Planctomycetota</taxon>
        <taxon>Planctomycetia</taxon>
        <taxon>Planctomycetales</taxon>
        <taxon>Planctomycetaceae</taxon>
        <taxon>Fuerstiella</taxon>
    </lineage>
</organism>
<dbReference type="Proteomes" id="UP000187735">
    <property type="component" value="Chromosome"/>
</dbReference>
<dbReference type="EMBL" id="CP017641">
    <property type="protein sequence ID" value="APZ90771.1"/>
    <property type="molecule type" value="Genomic_DNA"/>
</dbReference>
<evidence type="ECO:0000313" key="2">
    <source>
        <dbReference type="Proteomes" id="UP000187735"/>
    </source>
</evidence>
<dbReference type="STRING" id="1891926.Fuma_00355"/>
<dbReference type="AlphaFoldDB" id="A0A1P8W9Q1"/>
<accession>A0A1P8W9Q1</accession>